<dbReference type="Gene3D" id="3.40.50.10330">
    <property type="entry name" value="Probable inorganic polyphosphate/atp-NAD kinase, domain 1"/>
    <property type="match status" value="1"/>
</dbReference>
<dbReference type="Pfam" id="PF01513">
    <property type="entry name" value="NAD_kinase"/>
    <property type="match status" value="1"/>
</dbReference>
<dbReference type="InterPro" id="IPR016064">
    <property type="entry name" value="NAD/diacylglycerol_kinase_sf"/>
</dbReference>
<dbReference type="GO" id="GO:0016301">
    <property type="term" value="F:kinase activity"/>
    <property type="evidence" value="ECO:0007669"/>
    <property type="project" value="UniProtKB-KW"/>
</dbReference>
<organism evidence="1 2">
    <name type="scientific">Biformimicrobium ophioploci</name>
    <dbReference type="NCBI Taxonomy" id="3036711"/>
    <lineage>
        <taxon>Bacteria</taxon>
        <taxon>Pseudomonadati</taxon>
        <taxon>Pseudomonadota</taxon>
        <taxon>Gammaproteobacteria</taxon>
        <taxon>Cellvibrionales</taxon>
        <taxon>Microbulbiferaceae</taxon>
        <taxon>Biformimicrobium</taxon>
    </lineage>
</organism>
<dbReference type="PANTHER" id="PTHR40697">
    <property type="entry name" value="ACETOIN CATABOLISM PROTEIN X"/>
    <property type="match status" value="1"/>
</dbReference>
<gene>
    <name evidence="1" type="ORF">MNKW57_13280</name>
</gene>
<dbReference type="InterPro" id="IPR002504">
    <property type="entry name" value="NADK"/>
</dbReference>
<proteinExistence type="predicted"/>
<comment type="caution">
    <text evidence="1">The sequence shown here is derived from an EMBL/GenBank/DDBJ whole genome shotgun (WGS) entry which is preliminary data.</text>
</comment>
<dbReference type="InterPro" id="IPR017438">
    <property type="entry name" value="ATP-NAD_kinase_N"/>
</dbReference>
<keyword evidence="1" id="KW-0418">Kinase</keyword>
<dbReference type="PANTHER" id="PTHR40697:SF2">
    <property type="entry name" value="ATP-NAD KINASE-RELATED"/>
    <property type="match status" value="1"/>
</dbReference>
<accession>A0ABQ6LY81</accession>
<dbReference type="InterPro" id="IPR011386">
    <property type="entry name" value="Put_ATP-NAD_kin"/>
</dbReference>
<dbReference type="RefSeq" id="WP_285763622.1">
    <property type="nucleotide sequence ID" value="NZ_BSYJ01000002.1"/>
</dbReference>
<dbReference type="PIRSF" id="PIRSF016907">
    <property type="entry name" value="Kin_ATP-NAD"/>
    <property type="match status" value="1"/>
</dbReference>
<protein>
    <submittedName>
        <fullName evidence="1">ATP-NAD kinase family protein</fullName>
    </submittedName>
</protein>
<reference evidence="1 2" key="1">
    <citation type="submission" date="2023-04" db="EMBL/GenBank/DDBJ databases">
        <title>Marinobulbifer ophiurae gen. nov., sp. Nov., isolate from tissue of brittle star Ophioplocus japonicus.</title>
        <authorList>
            <person name="Kawano K."/>
            <person name="Sawayama S."/>
            <person name="Nakagawa S."/>
        </authorList>
    </citation>
    <scope>NUCLEOTIDE SEQUENCE [LARGE SCALE GENOMIC DNA]</scope>
    <source>
        <strain evidence="1 2">NKW57</strain>
    </source>
</reference>
<name>A0ABQ6LY81_9GAMM</name>
<sequence length="384" mass="40457">MKKIGLIINPWAGVGGPAGLKGSDGSHTVEQALARGATQRAGARMKTALESLLPFSADIQFVSFAGEMGQALLESMGFRVEVIGRSAAETSCAEDTEKAARVIRDHGVDLLLFAGGDGTARNIYNAIGDDFPVLGIPAGVKMHSGCYAITPAAGGEVLRRLMSGELVDLRSQEVRDIDEQAFRAGKVRTRFYGELLVPEAGQFVQAVKNAGREVEALAVADIAAEIVENMEEDTLYIVGPGSTTFAVMEELGLDGTLLGVDLVRGGELLAADVSAAEIVAQLSEQVGPVKIIVTGIGGQGHVLGRGNQQISPEVLRTVGRDNIIVVATKTKVSELQGRPLLLDSGDAQLDEDWSGFIPVITGYRDSILYPVSDGRTGYVQVPEA</sequence>
<dbReference type="InterPro" id="IPR039065">
    <property type="entry name" value="AcoX-like"/>
</dbReference>
<dbReference type="EMBL" id="BSYJ01000002">
    <property type="protein sequence ID" value="GMG87007.1"/>
    <property type="molecule type" value="Genomic_DNA"/>
</dbReference>
<keyword evidence="1" id="KW-0808">Transferase</keyword>
<dbReference type="Proteomes" id="UP001224392">
    <property type="component" value="Unassembled WGS sequence"/>
</dbReference>
<keyword evidence="2" id="KW-1185">Reference proteome</keyword>
<dbReference type="Pfam" id="PF20143">
    <property type="entry name" value="NAD_kinase_C"/>
    <property type="match status" value="1"/>
</dbReference>
<evidence type="ECO:0000313" key="1">
    <source>
        <dbReference type="EMBL" id="GMG87007.1"/>
    </source>
</evidence>
<dbReference type="SUPFAM" id="SSF111331">
    <property type="entry name" value="NAD kinase/diacylglycerol kinase-like"/>
    <property type="match status" value="1"/>
</dbReference>
<evidence type="ECO:0000313" key="2">
    <source>
        <dbReference type="Proteomes" id="UP001224392"/>
    </source>
</evidence>